<gene>
    <name evidence="1" type="ORF">LY08_01652</name>
</gene>
<organism evidence="1 2">
    <name type="scientific">Olleya aquimaris</name>
    <dbReference type="NCBI Taxonomy" id="639310"/>
    <lineage>
        <taxon>Bacteria</taxon>
        <taxon>Pseudomonadati</taxon>
        <taxon>Bacteroidota</taxon>
        <taxon>Flavobacteriia</taxon>
        <taxon>Flavobacteriales</taxon>
        <taxon>Flavobacteriaceae</taxon>
    </lineage>
</organism>
<dbReference type="AlphaFoldDB" id="A0A327RL68"/>
<dbReference type="EMBL" id="QLLO01000005">
    <property type="protein sequence ID" value="RAJ14477.1"/>
    <property type="molecule type" value="Genomic_DNA"/>
</dbReference>
<dbReference type="Proteomes" id="UP000248703">
    <property type="component" value="Unassembled WGS sequence"/>
</dbReference>
<accession>A0A327RL68</accession>
<proteinExistence type="predicted"/>
<reference evidence="1 2" key="1">
    <citation type="submission" date="2018-06" db="EMBL/GenBank/DDBJ databases">
        <title>Genomic Encyclopedia of Archaeal and Bacterial Type Strains, Phase II (KMG-II): from individual species to whole genera.</title>
        <authorList>
            <person name="Goeker M."/>
        </authorList>
    </citation>
    <scope>NUCLEOTIDE SEQUENCE [LARGE SCALE GENOMIC DNA]</scope>
    <source>
        <strain evidence="1 2">DSM 24464</strain>
    </source>
</reference>
<keyword evidence="2" id="KW-1185">Reference proteome</keyword>
<evidence type="ECO:0008006" key="3">
    <source>
        <dbReference type="Google" id="ProtNLM"/>
    </source>
</evidence>
<comment type="caution">
    <text evidence="1">The sequence shown here is derived from an EMBL/GenBank/DDBJ whole genome shotgun (WGS) entry which is preliminary data.</text>
</comment>
<protein>
    <recommendedName>
        <fullName evidence="3">Glycine dehydrogenase</fullName>
    </recommendedName>
</protein>
<dbReference type="RefSeq" id="WP_211305923.1">
    <property type="nucleotide sequence ID" value="NZ_QLLO01000005.1"/>
</dbReference>
<evidence type="ECO:0000313" key="1">
    <source>
        <dbReference type="EMBL" id="RAJ14477.1"/>
    </source>
</evidence>
<evidence type="ECO:0000313" key="2">
    <source>
        <dbReference type="Proteomes" id="UP000248703"/>
    </source>
</evidence>
<name>A0A327RL68_9FLAO</name>
<sequence>MMSKFMMSCEESRHICDKAQYQEASTWEKIKFKCHLFICKVCKQHTITNSKLTLLIDKIKTSTLTSSEKEQLKSSFNKELQNHQ</sequence>